<dbReference type="RefSeq" id="WP_007843856.1">
    <property type="nucleotide sequence ID" value="NZ_AKJY01000041.1"/>
</dbReference>
<name>J2JU93_9FLAO</name>
<comment type="caution">
    <text evidence="1">The sequence shown here is derived from an EMBL/GenBank/DDBJ whole genome shotgun (WGS) entry which is preliminary data.</text>
</comment>
<protein>
    <submittedName>
        <fullName evidence="1">Uncharacterized protein</fullName>
    </submittedName>
</protein>
<keyword evidence="2" id="KW-1185">Reference proteome</keyword>
<dbReference type="OrthoDB" id="1143915at2"/>
<organism evidence="1 2">
    <name type="scientific">Chryseobacterium populi</name>
    <dbReference type="NCBI Taxonomy" id="1144316"/>
    <lineage>
        <taxon>Bacteria</taxon>
        <taxon>Pseudomonadati</taxon>
        <taxon>Bacteroidota</taxon>
        <taxon>Flavobacteriia</taxon>
        <taxon>Flavobacteriales</taxon>
        <taxon>Weeksellaceae</taxon>
        <taxon>Chryseobacterium group</taxon>
        <taxon>Chryseobacterium</taxon>
    </lineage>
</organism>
<dbReference type="EMBL" id="AKJY01000041">
    <property type="protein sequence ID" value="EJL71435.1"/>
    <property type="molecule type" value="Genomic_DNA"/>
</dbReference>
<dbReference type="Proteomes" id="UP000007509">
    <property type="component" value="Unassembled WGS sequence"/>
</dbReference>
<evidence type="ECO:0000313" key="1">
    <source>
        <dbReference type="EMBL" id="EJL71435.1"/>
    </source>
</evidence>
<gene>
    <name evidence="1" type="ORF">PMI13_02383</name>
</gene>
<accession>J2JU93</accession>
<reference evidence="1 2" key="1">
    <citation type="journal article" date="2012" name="J. Bacteriol.">
        <title>Twenty-one genome sequences from Pseudomonas species and 19 genome sequences from diverse bacteria isolated from the rhizosphere and endosphere of Populus deltoides.</title>
        <authorList>
            <person name="Brown S.D."/>
            <person name="Utturkar S.M."/>
            <person name="Klingeman D.M."/>
            <person name="Johnson C.M."/>
            <person name="Martin S.L."/>
            <person name="Land M.L."/>
            <person name="Lu T.Y."/>
            <person name="Schadt C.W."/>
            <person name="Doktycz M.J."/>
            <person name="Pelletier D.A."/>
        </authorList>
    </citation>
    <scope>NUCLEOTIDE SEQUENCE [LARGE SCALE GENOMIC DNA]</scope>
    <source>
        <strain evidence="1 2">CF314</strain>
    </source>
</reference>
<dbReference type="AlphaFoldDB" id="J2JU93"/>
<dbReference type="SUPFAM" id="SSF88874">
    <property type="entry name" value="Receptor-binding domain of short tail fibre protein gp12"/>
    <property type="match status" value="1"/>
</dbReference>
<proteinExistence type="predicted"/>
<dbReference type="PATRIC" id="fig|1144316.3.peg.2404"/>
<sequence>MKKIIITSLFLFGYISIAAQRAMVGIGTDSPQAVLEIVSGKNGILIPRQTATQIQNIQTPHESELVYSLTNDGATINKKGFWYFHAGSWLPLLENVINNNNIIYTVDGTIISDRQVTQNGNFLNLGPGLFYISGTGSAIGVLTSSPTQALDVNGDTRIQSLNSVGNVVSDAQGVLMHDPGFFDVGDVKPSYSTTDHDGWYLLNGRSISTLPQAAQDNASGILGITTSLPDATGRYSIGTASATTGNVTGNNTVTLVRANLPSFNFSYSTNSTGGHTHTITYDRIRTNAVNGGGNNIHAYWLSGSFVGGANYTLLSSSTAHNHTYSVSSGGNSDPIDIRPSALNANYFIYLGQ</sequence>
<evidence type="ECO:0000313" key="2">
    <source>
        <dbReference type="Proteomes" id="UP000007509"/>
    </source>
</evidence>